<evidence type="ECO:0008006" key="3">
    <source>
        <dbReference type="Google" id="ProtNLM"/>
    </source>
</evidence>
<organism evidence="1 2">
    <name type="scientific">Candidatus Enterococcus lowellii</name>
    <dbReference type="NCBI Taxonomy" id="2230877"/>
    <lineage>
        <taxon>Bacteria</taxon>
        <taxon>Bacillati</taxon>
        <taxon>Bacillota</taxon>
        <taxon>Bacilli</taxon>
        <taxon>Lactobacillales</taxon>
        <taxon>Enterococcaceae</taxon>
        <taxon>Enterococcus</taxon>
    </lineage>
</organism>
<accession>A0ABZ2SPN4</accession>
<name>A0ABZ2SPN4_9ENTE</name>
<evidence type="ECO:0000313" key="2">
    <source>
        <dbReference type="Proteomes" id="UP000664701"/>
    </source>
</evidence>
<dbReference type="RefSeq" id="WP_207940151.1">
    <property type="nucleotide sequence ID" value="NZ_CP147251.1"/>
</dbReference>
<reference evidence="1 2" key="1">
    <citation type="submission" date="2021-03" db="EMBL/GenBank/DDBJ databases">
        <authorList>
            <person name="Gilmore M.S."/>
            <person name="Schwartzman J."/>
            <person name="Van Tyne D."/>
            <person name="Martin M."/>
            <person name="Earl A.M."/>
            <person name="Manson A.L."/>
            <person name="Straub T."/>
            <person name="Salamzade R."/>
            <person name="Saavedra J."/>
            <person name="Lebreton F."/>
            <person name="Prichula J."/>
            <person name="Schaufler K."/>
            <person name="Gaca A."/>
            <person name="Sgardioli B."/>
            <person name="Wagenaar J."/>
            <person name="Strong T."/>
        </authorList>
    </citation>
    <scope>NUCLEOTIDE SEQUENCE [LARGE SCALE GENOMIC DNA]</scope>
    <source>
        <strain evidence="1 2">DIV2402</strain>
    </source>
</reference>
<gene>
    <name evidence="1" type="ORF">DOK78_002381</name>
</gene>
<reference evidence="1 2" key="2">
    <citation type="submission" date="2024-03" db="EMBL/GenBank/DDBJ databases">
        <title>The Genome Sequence of Enterococcus sp. DIV2402.</title>
        <authorList>
            <consortium name="The Broad Institute Genomics Platform"/>
            <consortium name="The Broad Institute Microbial Omics Core"/>
            <consortium name="The Broad Institute Genomic Center for Infectious Diseases"/>
            <person name="Earl A."/>
            <person name="Manson A."/>
            <person name="Gilmore M."/>
            <person name="Schwartman J."/>
            <person name="Shea T."/>
            <person name="Abouelleil A."/>
            <person name="Cao P."/>
            <person name="Chapman S."/>
            <person name="Cusick C."/>
            <person name="Young S."/>
            <person name="Neafsey D."/>
            <person name="Nusbaum C."/>
            <person name="Birren B."/>
        </authorList>
    </citation>
    <scope>NUCLEOTIDE SEQUENCE [LARGE SCALE GENOMIC DNA]</scope>
    <source>
        <strain evidence="1 2">DIV2402</strain>
    </source>
</reference>
<sequence>MARLNTTLDNIKIREDFQQAWKNSGMSLVFIAKQLNFNHTTLKMWKVGMTNFNKPSDRDKIAKFNEKFKEPISLIE</sequence>
<dbReference type="EMBL" id="CP147251">
    <property type="protein sequence ID" value="WYJ77743.1"/>
    <property type="molecule type" value="Genomic_DNA"/>
</dbReference>
<keyword evidence="2" id="KW-1185">Reference proteome</keyword>
<proteinExistence type="predicted"/>
<evidence type="ECO:0000313" key="1">
    <source>
        <dbReference type="EMBL" id="WYJ77743.1"/>
    </source>
</evidence>
<dbReference type="Proteomes" id="UP000664701">
    <property type="component" value="Chromosome"/>
</dbReference>
<protein>
    <recommendedName>
        <fullName evidence="3">XRE family transcriptional regulator</fullName>
    </recommendedName>
</protein>